<keyword evidence="1" id="KW-1133">Transmembrane helix</keyword>
<accession>A0A6C0K4V6</accession>
<organism evidence="2">
    <name type="scientific">viral metagenome</name>
    <dbReference type="NCBI Taxonomy" id="1070528"/>
    <lineage>
        <taxon>unclassified sequences</taxon>
        <taxon>metagenomes</taxon>
        <taxon>organismal metagenomes</taxon>
    </lineage>
</organism>
<evidence type="ECO:0000256" key="1">
    <source>
        <dbReference type="SAM" id="Phobius"/>
    </source>
</evidence>
<keyword evidence="1" id="KW-0472">Membrane</keyword>
<dbReference type="AlphaFoldDB" id="A0A6C0K4V6"/>
<dbReference type="EMBL" id="MN740780">
    <property type="protein sequence ID" value="QHU11268.1"/>
    <property type="molecule type" value="Genomic_DNA"/>
</dbReference>
<proteinExistence type="predicted"/>
<evidence type="ECO:0000313" key="2">
    <source>
        <dbReference type="EMBL" id="QHU11268.1"/>
    </source>
</evidence>
<name>A0A6C0K4V6_9ZZZZ</name>
<sequence length="231" mass="25571">MFKAVSPTAYTILFIGGIAALSLVTAGLSLFSSAILFVCSALGLLPLLTYCSSWIPSPDNLHKSLQLNGSLDRSVAIWYPNTVLQNHYFYNQTESAIPGFLSYSAMRPFFEWLRLVPSTFEDLKRVLDREGSVSTSVPTEEIWRFVLTTGTSIVPVLSTPLTLRELVGSLWTPPVPRISQVGTPIPVSRLEQVTDADIVALRSKYETGLQNLLESTREDGQNTEKQQQNES</sequence>
<keyword evidence="1" id="KW-0812">Transmembrane</keyword>
<feature type="transmembrane region" description="Helical" evidence="1">
    <location>
        <begin position="7"/>
        <end position="28"/>
    </location>
</feature>
<reference evidence="2" key="1">
    <citation type="journal article" date="2020" name="Nature">
        <title>Giant virus diversity and host interactions through global metagenomics.</title>
        <authorList>
            <person name="Schulz F."/>
            <person name="Roux S."/>
            <person name="Paez-Espino D."/>
            <person name="Jungbluth S."/>
            <person name="Walsh D.A."/>
            <person name="Denef V.J."/>
            <person name="McMahon K.D."/>
            <person name="Konstantinidis K.T."/>
            <person name="Eloe-Fadrosh E.A."/>
            <person name="Kyrpides N.C."/>
            <person name="Woyke T."/>
        </authorList>
    </citation>
    <scope>NUCLEOTIDE SEQUENCE</scope>
    <source>
        <strain evidence="2">GVMAG-S-1101165-84</strain>
    </source>
</reference>
<feature type="transmembrane region" description="Helical" evidence="1">
    <location>
        <begin position="34"/>
        <end position="55"/>
    </location>
</feature>
<protein>
    <submittedName>
        <fullName evidence="2">Uncharacterized protein</fullName>
    </submittedName>
</protein>